<evidence type="ECO:0000256" key="1">
    <source>
        <dbReference type="ARBA" id="ARBA00023125"/>
    </source>
</evidence>
<dbReference type="AlphaFoldDB" id="R4KC93"/>
<dbReference type="Gene3D" id="2.10.109.10">
    <property type="entry name" value="Umud Fragment, subunit A"/>
    <property type="match status" value="1"/>
</dbReference>
<dbReference type="PANTHER" id="PTHR46558:SF3">
    <property type="entry name" value="TRANSCRIPTIONAL REGULATOR"/>
    <property type="match status" value="1"/>
</dbReference>
<dbReference type="eggNOG" id="COG1813">
    <property type="taxonomic scope" value="Bacteria"/>
</dbReference>
<gene>
    <name evidence="3" type="ORF">Clopa_4619</name>
</gene>
<dbReference type="InterPro" id="IPR015927">
    <property type="entry name" value="Peptidase_S24_S26A/B/C"/>
</dbReference>
<dbReference type="InterPro" id="IPR001387">
    <property type="entry name" value="Cro/C1-type_HTH"/>
</dbReference>
<dbReference type="Gene3D" id="1.10.260.40">
    <property type="entry name" value="lambda repressor-like DNA-binding domains"/>
    <property type="match status" value="1"/>
</dbReference>
<feature type="domain" description="HTH cro/C1-type" evidence="2">
    <location>
        <begin position="8"/>
        <end position="62"/>
    </location>
</feature>
<dbReference type="Pfam" id="PF01381">
    <property type="entry name" value="HTH_3"/>
    <property type="match status" value="1"/>
</dbReference>
<dbReference type="InterPro" id="IPR010982">
    <property type="entry name" value="Lambda_DNA-bd_dom_sf"/>
</dbReference>
<evidence type="ECO:0000313" key="4">
    <source>
        <dbReference type="Proteomes" id="UP000013523"/>
    </source>
</evidence>
<dbReference type="EMBL" id="CP003261">
    <property type="protein sequence ID" value="AGK99311.1"/>
    <property type="molecule type" value="Genomic_DNA"/>
</dbReference>
<name>R4KC93_CLOPA</name>
<reference evidence="3 4" key="1">
    <citation type="submission" date="2012-01" db="EMBL/GenBank/DDBJ databases">
        <title>Complete sequence of chromosome of Clostridium pasteurianum BC1.</title>
        <authorList>
            <consortium name="US DOE Joint Genome Institute"/>
            <person name="Lucas S."/>
            <person name="Han J."/>
            <person name="Lapidus A."/>
            <person name="Cheng J.-F."/>
            <person name="Goodwin L."/>
            <person name="Pitluck S."/>
            <person name="Peters L."/>
            <person name="Mikhailova N."/>
            <person name="Teshima H."/>
            <person name="Detter J.C."/>
            <person name="Han C."/>
            <person name="Tapia R."/>
            <person name="Land M."/>
            <person name="Hauser L."/>
            <person name="Kyrpides N."/>
            <person name="Ivanova N."/>
            <person name="Pagani I."/>
            <person name="Dunn J."/>
            <person name="Taghavi S."/>
            <person name="Francis A."/>
            <person name="van der Lelie D."/>
            <person name="Woyke T."/>
        </authorList>
    </citation>
    <scope>NUCLEOTIDE SEQUENCE [LARGE SCALE GENOMIC DNA]</scope>
    <source>
        <strain evidence="3 4">BC1</strain>
    </source>
</reference>
<proteinExistence type="predicted"/>
<dbReference type="RefSeq" id="WP_015617580.1">
    <property type="nucleotide sequence ID" value="NC_021182.1"/>
</dbReference>
<evidence type="ECO:0000259" key="2">
    <source>
        <dbReference type="PROSITE" id="PS50943"/>
    </source>
</evidence>
<sequence length="228" mass="25664">MTRIGEKIKALRTKNGLTQKTLGKKLGVSEGFVNELETGRKVANEAIIKRISKVFGKDLDDINMYADEQKETKETNVSRDKISIKSDRRKQEVNAVWDDALGSILKNVPVYKTDLKTVVSSKKLPIIANKIEGYAQDKVFFVEIQNDDMIGFRVAKGDIAFAHTIHEIENNSLCLLEYDDQVIIRQIKKLDSNKVLLVSNSGSGVKTQTAYVREIKPLAKLDKLEIIL</sequence>
<dbReference type="PANTHER" id="PTHR46558">
    <property type="entry name" value="TRACRIPTIONAL REGULATORY PROTEIN-RELATED-RELATED"/>
    <property type="match status" value="1"/>
</dbReference>
<keyword evidence="4" id="KW-1185">Reference proteome</keyword>
<dbReference type="InterPro" id="IPR036286">
    <property type="entry name" value="LexA/Signal_pep-like_sf"/>
</dbReference>
<dbReference type="HOGENOM" id="CLU_1259633_0_0_9"/>
<dbReference type="Pfam" id="PF00717">
    <property type="entry name" value="Peptidase_S24"/>
    <property type="match status" value="1"/>
</dbReference>
<protein>
    <submittedName>
        <fullName evidence="3">Putative transcriptional regulator</fullName>
    </submittedName>
</protein>
<dbReference type="Proteomes" id="UP000013523">
    <property type="component" value="Chromosome"/>
</dbReference>
<dbReference type="STRING" id="86416.Clopa_4619"/>
<keyword evidence="1" id="KW-0238">DNA-binding</keyword>
<organism evidence="3 4">
    <name type="scientific">Clostridium pasteurianum BC1</name>
    <dbReference type="NCBI Taxonomy" id="86416"/>
    <lineage>
        <taxon>Bacteria</taxon>
        <taxon>Bacillati</taxon>
        <taxon>Bacillota</taxon>
        <taxon>Clostridia</taxon>
        <taxon>Eubacteriales</taxon>
        <taxon>Clostridiaceae</taxon>
        <taxon>Clostridium</taxon>
    </lineage>
</organism>
<dbReference type="PATRIC" id="fig|86416.3.peg.4609"/>
<dbReference type="PROSITE" id="PS50943">
    <property type="entry name" value="HTH_CROC1"/>
    <property type="match status" value="1"/>
</dbReference>
<dbReference type="OrthoDB" id="14949at2"/>
<evidence type="ECO:0000313" key="3">
    <source>
        <dbReference type="EMBL" id="AGK99311.1"/>
    </source>
</evidence>
<accession>R4KC93</accession>
<dbReference type="SMART" id="SM00530">
    <property type="entry name" value="HTH_XRE"/>
    <property type="match status" value="1"/>
</dbReference>
<dbReference type="KEGG" id="cpas:Clopa_4619"/>
<dbReference type="GO" id="GO:0003677">
    <property type="term" value="F:DNA binding"/>
    <property type="evidence" value="ECO:0007669"/>
    <property type="project" value="UniProtKB-KW"/>
</dbReference>
<dbReference type="CDD" id="cd00093">
    <property type="entry name" value="HTH_XRE"/>
    <property type="match status" value="1"/>
</dbReference>
<dbReference type="SUPFAM" id="SSF47413">
    <property type="entry name" value="lambda repressor-like DNA-binding domains"/>
    <property type="match status" value="1"/>
</dbReference>
<dbReference type="SUPFAM" id="SSF51306">
    <property type="entry name" value="LexA/Signal peptidase"/>
    <property type="match status" value="1"/>
</dbReference>